<dbReference type="AlphaFoldDB" id="A0A381RCQ7"/>
<evidence type="ECO:0000259" key="5">
    <source>
        <dbReference type="Pfam" id="PF00884"/>
    </source>
</evidence>
<dbReference type="SUPFAM" id="SSF53649">
    <property type="entry name" value="Alkaline phosphatase-like"/>
    <property type="match status" value="1"/>
</dbReference>
<feature type="domain" description="Sulfatase N-terminal" evidence="5">
    <location>
        <begin position="27"/>
        <end position="352"/>
    </location>
</feature>
<protein>
    <recommendedName>
        <fullName evidence="5">Sulfatase N-terminal domain-containing protein</fullName>
    </recommendedName>
</protein>
<keyword evidence="3" id="KW-0378">Hydrolase</keyword>
<dbReference type="InterPro" id="IPR050738">
    <property type="entry name" value="Sulfatase"/>
</dbReference>
<name>A0A381RCQ7_9ZZZZ</name>
<dbReference type="GO" id="GO:0004065">
    <property type="term" value="F:arylsulfatase activity"/>
    <property type="evidence" value="ECO:0007669"/>
    <property type="project" value="TreeGrafter"/>
</dbReference>
<dbReference type="InterPro" id="IPR017850">
    <property type="entry name" value="Alkaline_phosphatase_core_sf"/>
</dbReference>
<evidence type="ECO:0000313" key="6">
    <source>
        <dbReference type="EMBL" id="SUZ89576.1"/>
    </source>
</evidence>
<sequence>MIILLSALLVIITGSCNNQNISISNRPNIVLLLADDLGYGELGSYGQKIVTTPELDKLASDGMRFTDFYAGNAVCSPSRAVLLTGKSASRTTIRGNAGYFGDERWQGAWLDKNEFTLGEMMKGAGYQTAFIGKWHLDNPDNVETWAHGHGFDYAVQEQWKARFDSKREFPPNRLWINGDQEYVPYNYREYDCKDALRTDMAFKFLDKKDNGKPFFLFMSYRAPHSFEGPIRDTLLYVDQGWPEIERVHAAKITLLDKQIGRLLRKLDEMGDLDNTLVIFTSDNGPHGAAGGHDFEFFNGNGDLKGFKRDLYEGGVRVPMIAFWENKISKGVSTNHISAFQDIMPTLAEVAGINIPTHTNGLSFLPTLLNKEQDKHEFLNWELQLSGWFQTLPDGGFRQSCRMDNWKAVRYGVNSEIELFNLNQDISESNNIASQHPELTERMIKIFESSRIDAPFFPYGGVIQNYKSQDKHLKE</sequence>
<comment type="similarity">
    <text evidence="1">Belongs to the sulfatase family.</text>
</comment>
<dbReference type="InterPro" id="IPR024607">
    <property type="entry name" value="Sulfatase_CS"/>
</dbReference>
<dbReference type="PANTHER" id="PTHR42693">
    <property type="entry name" value="ARYLSULFATASE FAMILY MEMBER"/>
    <property type="match status" value="1"/>
</dbReference>
<dbReference type="GO" id="GO:0046872">
    <property type="term" value="F:metal ion binding"/>
    <property type="evidence" value="ECO:0007669"/>
    <property type="project" value="UniProtKB-KW"/>
</dbReference>
<dbReference type="PROSITE" id="PS00523">
    <property type="entry name" value="SULFATASE_1"/>
    <property type="match status" value="1"/>
</dbReference>
<keyword evidence="4" id="KW-0106">Calcium</keyword>
<evidence type="ECO:0000256" key="1">
    <source>
        <dbReference type="ARBA" id="ARBA00008779"/>
    </source>
</evidence>
<gene>
    <name evidence="6" type="ORF">METZ01_LOCUS42430</name>
</gene>
<proteinExistence type="inferred from homology"/>
<evidence type="ECO:0000256" key="3">
    <source>
        <dbReference type="ARBA" id="ARBA00022801"/>
    </source>
</evidence>
<dbReference type="PROSITE" id="PS00149">
    <property type="entry name" value="SULFATASE_2"/>
    <property type="match status" value="1"/>
</dbReference>
<accession>A0A381RCQ7</accession>
<dbReference type="PANTHER" id="PTHR42693:SF53">
    <property type="entry name" value="ENDO-4-O-SULFATASE"/>
    <property type="match status" value="1"/>
</dbReference>
<reference evidence="6" key="1">
    <citation type="submission" date="2018-05" db="EMBL/GenBank/DDBJ databases">
        <authorList>
            <person name="Lanie J.A."/>
            <person name="Ng W.-L."/>
            <person name="Kazmierczak K.M."/>
            <person name="Andrzejewski T.M."/>
            <person name="Davidsen T.M."/>
            <person name="Wayne K.J."/>
            <person name="Tettelin H."/>
            <person name="Glass J.I."/>
            <person name="Rusch D."/>
            <person name="Podicherti R."/>
            <person name="Tsui H.-C.T."/>
            <person name="Winkler M.E."/>
        </authorList>
    </citation>
    <scope>NUCLEOTIDE SEQUENCE</scope>
</reference>
<dbReference type="Pfam" id="PF00884">
    <property type="entry name" value="Sulfatase"/>
    <property type="match status" value="1"/>
</dbReference>
<keyword evidence="2" id="KW-0479">Metal-binding</keyword>
<dbReference type="Gene3D" id="3.40.720.10">
    <property type="entry name" value="Alkaline Phosphatase, subunit A"/>
    <property type="match status" value="1"/>
</dbReference>
<dbReference type="EMBL" id="UINC01001824">
    <property type="protein sequence ID" value="SUZ89576.1"/>
    <property type="molecule type" value="Genomic_DNA"/>
</dbReference>
<evidence type="ECO:0000256" key="4">
    <source>
        <dbReference type="ARBA" id="ARBA00022837"/>
    </source>
</evidence>
<organism evidence="6">
    <name type="scientific">marine metagenome</name>
    <dbReference type="NCBI Taxonomy" id="408172"/>
    <lineage>
        <taxon>unclassified sequences</taxon>
        <taxon>metagenomes</taxon>
        <taxon>ecological metagenomes</taxon>
    </lineage>
</organism>
<dbReference type="Gene3D" id="3.30.1120.10">
    <property type="match status" value="1"/>
</dbReference>
<evidence type="ECO:0000256" key="2">
    <source>
        <dbReference type="ARBA" id="ARBA00022723"/>
    </source>
</evidence>
<dbReference type="InterPro" id="IPR000917">
    <property type="entry name" value="Sulfatase_N"/>
</dbReference>